<evidence type="ECO:0000256" key="6">
    <source>
        <dbReference type="ARBA" id="ARBA00050776"/>
    </source>
</evidence>
<evidence type="ECO:0000256" key="3">
    <source>
        <dbReference type="ARBA" id="ARBA00012239"/>
    </source>
</evidence>
<reference evidence="8 9" key="1">
    <citation type="submission" date="2019-11" db="EMBL/GenBank/DDBJ databases">
        <title>Draft genome sequences of five Paenibacillus species of dairy origin.</title>
        <authorList>
            <person name="Olajide A.M."/>
            <person name="Chen S."/>
            <person name="Lapointe G."/>
        </authorList>
    </citation>
    <scope>NUCLEOTIDE SEQUENCE [LARGE SCALE GENOMIC DNA]</scope>
    <source>
        <strain evidence="8 9">12CR55</strain>
    </source>
</reference>
<dbReference type="Gene3D" id="3.40.640.10">
    <property type="entry name" value="Type I PLP-dependent aspartate aminotransferase-like (Major domain)"/>
    <property type="match status" value="1"/>
</dbReference>
<dbReference type="InterPro" id="IPR010970">
    <property type="entry name" value="Cys_dSase_SufS"/>
</dbReference>
<organism evidence="8 9">
    <name type="scientific">Paenibacillus woosongensis</name>
    <dbReference type="NCBI Taxonomy" id="307580"/>
    <lineage>
        <taxon>Bacteria</taxon>
        <taxon>Bacillati</taxon>
        <taxon>Bacillota</taxon>
        <taxon>Bacilli</taxon>
        <taxon>Bacillales</taxon>
        <taxon>Paenibacillaceae</taxon>
        <taxon>Paenibacillus</taxon>
    </lineage>
</organism>
<keyword evidence="5" id="KW-0663">Pyridoxal phosphate</keyword>
<dbReference type="InterPro" id="IPR010969">
    <property type="entry name" value="Cys_dSase-rel_unknwn_funct"/>
</dbReference>
<dbReference type="Proteomes" id="UP000447876">
    <property type="component" value="Unassembled WGS sequence"/>
</dbReference>
<dbReference type="InterPro" id="IPR016454">
    <property type="entry name" value="Cysteine_dSase"/>
</dbReference>
<dbReference type="InterPro" id="IPR015424">
    <property type="entry name" value="PyrdxlP-dep_Trfase"/>
</dbReference>
<comment type="caution">
    <text evidence="8">The sequence shown here is derived from an EMBL/GenBank/DDBJ whole genome shotgun (WGS) entry which is preliminary data.</text>
</comment>
<evidence type="ECO:0000259" key="7">
    <source>
        <dbReference type="Pfam" id="PF00266"/>
    </source>
</evidence>
<comment type="cofactor">
    <cofactor evidence="1">
        <name>pyridoxal 5'-phosphate</name>
        <dbReference type="ChEBI" id="CHEBI:597326"/>
    </cofactor>
</comment>
<dbReference type="OrthoDB" id="9804366at2"/>
<comment type="similarity">
    <text evidence="2">Belongs to the class-V pyridoxal-phosphate-dependent aminotransferase family. Csd subfamily.</text>
</comment>
<dbReference type="GO" id="GO:0030170">
    <property type="term" value="F:pyridoxal phosphate binding"/>
    <property type="evidence" value="ECO:0007669"/>
    <property type="project" value="InterPro"/>
</dbReference>
<dbReference type="CDD" id="cd06453">
    <property type="entry name" value="SufS_like"/>
    <property type="match status" value="1"/>
</dbReference>
<dbReference type="Pfam" id="PF00266">
    <property type="entry name" value="Aminotran_5"/>
    <property type="match status" value="1"/>
</dbReference>
<dbReference type="PIRSF" id="PIRSF005572">
    <property type="entry name" value="NifS"/>
    <property type="match status" value="1"/>
</dbReference>
<keyword evidence="4 8" id="KW-0808">Transferase</keyword>
<dbReference type="SUPFAM" id="SSF53383">
    <property type="entry name" value="PLP-dependent transferases"/>
    <property type="match status" value="1"/>
</dbReference>
<keyword evidence="8" id="KW-0032">Aminotransferase</keyword>
<dbReference type="NCBIfam" id="TIGR01977">
    <property type="entry name" value="am_tr_V_EF2568"/>
    <property type="match status" value="1"/>
</dbReference>
<dbReference type="AlphaFoldDB" id="A0A7X3CNS9"/>
<accession>A0A7X3CNS9</accession>
<dbReference type="PANTHER" id="PTHR43586">
    <property type="entry name" value="CYSTEINE DESULFURASE"/>
    <property type="match status" value="1"/>
</dbReference>
<dbReference type="GO" id="GO:0031071">
    <property type="term" value="F:cysteine desulfurase activity"/>
    <property type="evidence" value="ECO:0007669"/>
    <property type="project" value="UniProtKB-EC"/>
</dbReference>
<name>A0A7X3CNS9_9BACL</name>
<evidence type="ECO:0000256" key="1">
    <source>
        <dbReference type="ARBA" id="ARBA00001933"/>
    </source>
</evidence>
<dbReference type="PANTHER" id="PTHR43586:SF4">
    <property type="entry name" value="ISOPENICILLIN N EPIMERASE"/>
    <property type="match status" value="1"/>
</dbReference>
<evidence type="ECO:0000256" key="4">
    <source>
        <dbReference type="ARBA" id="ARBA00022679"/>
    </source>
</evidence>
<dbReference type="EMBL" id="WNZW01000002">
    <property type="protein sequence ID" value="MUG45300.1"/>
    <property type="molecule type" value="Genomic_DNA"/>
</dbReference>
<evidence type="ECO:0000313" key="9">
    <source>
        <dbReference type="Proteomes" id="UP000447876"/>
    </source>
</evidence>
<evidence type="ECO:0000256" key="5">
    <source>
        <dbReference type="ARBA" id="ARBA00022898"/>
    </source>
</evidence>
<dbReference type="RefSeq" id="WP_155610645.1">
    <property type="nucleotide sequence ID" value="NZ_WNZW01000002.1"/>
</dbReference>
<dbReference type="Gene3D" id="3.90.1150.10">
    <property type="entry name" value="Aspartate Aminotransferase, domain 1"/>
    <property type="match status" value="1"/>
</dbReference>
<dbReference type="InterPro" id="IPR015421">
    <property type="entry name" value="PyrdxlP-dep_Trfase_major"/>
</dbReference>
<sequence length="384" mass="42476">MKVVYLDNAATSWPKPESVSVRMQDLITLGANPGRGNYRLAEDVRSVLFNARVQLARLFNCNDPQSIIFTSSATHALNQAIIGFLQPHDHVITTTIEHNSVRRPLEYLKNHKAVEVTYISPRKDWSWDIVSFERQIQKNTKLIVVSHVSNLTGAITPIEEIGRLAKERGIALLVDASQSAGVLPIDVVAMNVDMLAFPGHKGLYGPQGTGGLYINQQLRLEPLIMGGTGNYSEDSEQPLKLPYRYESGTPNTPGIGGLLAGVEFVLEQTVERIYEEEMKLTAKLLEELNSIELVRIYGPSDLRYRTGVVSFNVEGIDPIELGVLLDEHYGIAVRAGYHCTPIAHQTAGTFPGGSLRVSFGTFNTDEDVRYLVSALKDIVDNFEL</sequence>
<feature type="domain" description="Aminotransferase class V" evidence="7">
    <location>
        <begin position="4"/>
        <end position="371"/>
    </location>
</feature>
<evidence type="ECO:0000256" key="2">
    <source>
        <dbReference type="ARBA" id="ARBA00010447"/>
    </source>
</evidence>
<dbReference type="EC" id="2.8.1.7" evidence="3"/>
<dbReference type="InterPro" id="IPR015422">
    <property type="entry name" value="PyrdxlP-dep_Trfase_small"/>
</dbReference>
<dbReference type="GO" id="GO:0008483">
    <property type="term" value="F:transaminase activity"/>
    <property type="evidence" value="ECO:0007669"/>
    <property type="project" value="UniProtKB-KW"/>
</dbReference>
<protein>
    <recommendedName>
        <fullName evidence="3">cysteine desulfurase</fullName>
        <ecNumber evidence="3">2.8.1.7</ecNumber>
    </recommendedName>
</protein>
<comment type="catalytic activity">
    <reaction evidence="6">
        <text>(sulfur carrier)-H + L-cysteine = (sulfur carrier)-SH + L-alanine</text>
        <dbReference type="Rhea" id="RHEA:43892"/>
        <dbReference type="Rhea" id="RHEA-COMP:14737"/>
        <dbReference type="Rhea" id="RHEA-COMP:14739"/>
        <dbReference type="ChEBI" id="CHEBI:29917"/>
        <dbReference type="ChEBI" id="CHEBI:35235"/>
        <dbReference type="ChEBI" id="CHEBI:57972"/>
        <dbReference type="ChEBI" id="CHEBI:64428"/>
        <dbReference type="EC" id="2.8.1.7"/>
    </reaction>
</comment>
<dbReference type="InterPro" id="IPR000192">
    <property type="entry name" value="Aminotrans_V_dom"/>
</dbReference>
<proteinExistence type="inferred from homology"/>
<evidence type="ECO:0000313" key="8">
    <source>
        <dbReference type="EMBL" id="MUG45300.1"/>
    </source>
</evidence>
<dbReference type="GO" id="GO:0006534">
    <property type="term" value="P:cysteine metabolic process"/>
    <property type="evidence" value="ECO:0007669"/>
    <property type="project" value="InterPro"/>
</dbReference>
<gene>
    <name evidence="8" type="ORF">GNP95_09845</name>
</gene>